<dbReference type="OrthoDB" id="9785345at2"/>
<dbReference type="Gene3D" id="1.10.10.2520">
    <property type="entry name" value="Cell wall hydrolase SleB, domain 1"/>
    <property type="match status" value="1"/>
</dbReference>
<feature type="domain" description="Cell wall hydrolase SleB" evidence="2">
    <location>
        <begin position="154"/>
        <end position="280"/>
    </location>
</feature>
<dbReference type="EMBL" id="CVTD020000007">
    <property type="protein sequence ID" value="CRZ33422.1"/>
    <property type="molecule type" value="Genomic_DNA"/>
</dbReference>
<evidence type="ECO:0000256" key="1">
    <source>
        <dbReference type="SAM" id="MobiDB-lite"/>
    </source>
</evidence>
<dbReference type="AlphaFoldDB" id="A0A0H5SDH8"/>
<accession>A0A0H5SDH8</accession>
<dbReference type="InterPro" id="IPR042047">
    <property type="entry name" value="SleB_dom1"/>
</dbReference>
<dbReference type="GO" id="GO:0016787">
    <property type="term" value="F:hydrolase activity"/>
    <property type="evidence" value="ECO:0007669"/>
    <property type="project" value="InterPro"/>
</dbReference>
<gene>
    <name evidence="3" type="ORF">HHT355_0210</name>
</gene>
<dbReference type="RefSeq" id="WP_103201604.1">
    <property type="nucleotide sequence ID" value="NZ_CVTD020000007.1"/>
</dbReference>
<dbReference type="Pfam" id="PF07486">
    <property type="entry name" value="Hydrolase_2"/>
    <property type="match status" value="1"/>
</dbReference>
<sequence length="283" mass="31887">MNIIKKLCIVTIGVLLITISSNSTVRASEIGYSENTDEVILTIDEESSLAEEPLDAEENLEEIADADYELSEEEIDLDKYEIYVDEQGQVYYIEKKTADSDSESEKAIQENNEKNEKSNSAKKEKNKNQTEKPSYSEKDLRLLACLIYAEAGNQSYEGMLAVANVVLNRVKSPIFAHVNTIEEVIYDNKWGVQFSVIVKNSKTGKSILDKAFECYDTGKFPGKNPEAERKCMNRAIKAAKAALCGENNIGDFLYFRANNSSAASIKKKYDYKIIGDHIFYRTK</sequence>
<dbReference type="InterPro" id="IPR011105">
    <property type="entry name" value="Cell_wall_hydrolase_SleB"/>
</dbReference>
<keyword evidence="4" id="KW-1185">Reference proteome</keyword>
<name>A0A0H5SDH8_HERHM</name>
<reference evidence="3 4" key="1">
    <citation type="submission" date="2015-06" db="EMBL/GenBank/DDBJ databases">
        <authorList>
            <person name="Wibberg Daniel"/>
        </authorList>
    </citation>
    <scope>NUCLEOTIDE SEQUENCE [LARGE SCALE GENOMIC DNA]</scope>
    <source>
        <strain evidence="3 4">T3/55T</strain>
    </source>
</reference>
<proteinExistence type="predicted"/>
<evidence type="ECO:0000259" key="2">
    <source>
        <dbReference type="Pfam" id="PF07486"/>
    </source>
</evidence>
<dbReference type="Proteomes" id="UP000236497">
    <property type="component" value="Unassembled WGS sequence"/>
</dbReference>
<evidence type="ECO:0000313" key="4">
    <source>
        <dbReference type="Proteomes" id="UP000236497"/>
    </source>
</evidence>
<evidence type="ECO:0000313" key="3">
    <source>
        <dbReference type="EMBL" id="CRZ33422.1"/>
    </source>
</evidence>
<protein>
    <recommendedName>
        <fullName evidence="2">Cell wall hydrolase SleB domain-containing protein</fullName>
    </recommendedName>
</protein>
<organism evidence="3 4">
    <name type="scientific">Herbinix hemicellulosilytica</name>
    <dbReference type="NCBI Taxonomy" id="1564487"/>
    <lineage>
        <taxon>Bacteria</taxon>
        <taxon>Bacillati</taxon>
        <taxon>Bacillota</taxon>
        <taxon>Clostridia</taxon>
        <taxon>Lachnospirales</taxon>
        <taxon>Lachnospiraceae</taxon>
        <taxon>Herbinix</taxon>
    </lineage>
</organism>
<feature type="region of interest" description="Disordered" evidence="1">
    <location>
        <begin position="101"/>
        <end position="134"/>
    </location>
</feature>